<dbReference type="Pfam" id="PF00593">
    <property type="entry name" value="TonB_dep_Rec_b-barrel"/>
    <property type="match status" value="1"/>
</dbReference>
<dbReference type="PANTHER" id="PTHR30069">
    <property type="entry name" value="TONB-DEPENDENT OUTER MEMBRANE RECEPTOR"/>
    <property type="match status" value="1"/>
</dbReference>
<reference evidence="13" key="1">
    <citation type="submission" date="2024-05" db="EMBL/GenBank/DDBJ databases">
        <title>Genome sequencing of novel strain.</title>
        <authorList>
            <person name="Ganbat D."/>
            <person name="Ganbat S."/>
            <person name="Lee S.-J."/>
        </authorList>
    </citation>
    <scope>NUCLEOTIDE SEQUENCE</scope>
    <source>
        <strain evidence="13">SMD15-11</strain>
    </source>
</reference>
<evidence type="ECO:0000256" key="2">
    <source>
        <dbReference type="ARBA" id="ARBA00022448"/>
    </source>
</evidence>
<dbReference type="Pfam" id="PF07715">
    <property type="entry name" value="Plug"/>
    <property type="match status" value="1"/>
</dbReference>
<feature type="domain" description="TonB-dependent receptor-like beta-barrel" evidence="11">
    <location>
        <begin position="246"/>
        <end position="731"/>
    </location>
</feature>
<dbReference type="GO" id="GO:0009279">
    <property type="term" value="C:cell outer membrane"/>
    <property type="evidence" value="ECO:0007669"/>
    <property type="project" value="UniProtKB-SubCell"/>
</dbReference>
<keyword evidence="5 9" id="KW-0798">TonB box</keyword>
<evidence type="ECO:0000259" key="11">
    <source>
        <dbReference type="Pfam" id="PF00593"/>
    </source>
</evidence>
<dbReference type="GO" id="GO:0044718">
    <property type="term" value="P:siderophore transmembrane transport"/>
    <property type="evidence" value="ECO:0007669"/>
    <property type="project" value="TreeGrafter"/>
</dbReference>
<dbReference type="PROSITE" id="PS52016">
    <property type="entry name" value="TONB_DEPENDENT_REC_3"/>
    <property type="match status" value="1"/>
</dbReference>
<gene>
    <name evidence="13" type="ORF">AAIA72_03425</name>
</gene>
<dbReference type="Gene3D" id="2.170.130.10">
    <property type="entry name" value="TonB-dependent receptor, plug domain"/>
    <property type="match status" value="1"/>
</dbReference>
<dbReference type="Gene3D" id="2.40.170.20">
    <property type="entry name" value="TonB-dependent receptor, beta-barrel domain"/>
    <property type="match status" value="1"/>
</dbReference>
<proteinExistence type="inferred from homology"/>
<evidence type="ECO:0000256" key="6">
    <source>
        <dbReference type="ARBA" id="ARBA00023136"/>
    </source>
</evidence>
<dbReference type="KEGG" id="tcd:AAIA72_03425"/>
<dbReference type="RefSeq" id="WP_369602051.1">
    <property type="nucleotide sequence ID" value="NZ_CP154858.1"/>
</dbReference>
<evidence type="ECO:0000256" key="1">
    <source>
        <dbReference type="ARBA" id="ARBA00004571"/>
    </source>
</evidence>
<keyword evidence="13" id="KW-0675">Receptor</keyword>
<comment type="similarity">
    <text evidence="8 9">Belongs to the TonB-dependent receptor family.</text>
</comment>
<accession>A0AB39UYI5</accession>
<comment type="subcellular location">
    <subcellularLocation>
        <location evidence="1 8">Cell outer membrane</location>
        <topology evidence="1 8">Multi-pass membrane protein</topology>
    </subcellularLocation>
</comment>
<dbReference type="PANTHER" id="PTHR30069:SF27">
    <property type="entry name" value="BLL4766 PROTEIN"/>
    <property type="match status" value="1"/>
</dbReference>
<keyword evidence="7 8" id="KW-0998">Cell outer membrane</keyword>
<organism evidence="13">
    <name type="scientific">Thermohahella caldifontis</name>
    <dbReference type="NCBI Taxonomy" id="3142973"/>
    <lineage>
        <taxon>Bacteria</taxon>
        <taxon>Pseudomonadati</taxon>
        <taxon>Pseudomonadota</taxon>
        <taxon>Gammaproteobacteria</taxon>
        <taxon>Oceanospirillales</taxon>
        <taxon>Hahellaceae</taxon>
        <taxon>Thermohahella</taxon>
    </lineage>
</organism>
<evidence type="ECO:0000256" key="8">
    <source>
        <dbReference type="PROSITE-ProRule" id="PRU01360"/>
    </source>
</evidence>
<dbReference type="InterPro" id="IPR039426">
    <property type="entry name" value="TonB-dep_rcpt-like"/>
</dbReference>
<dbReference type="InterPro" id="IPR012910">
    <property type="entry name" value="Plug_dom"/>
</dbReference>
<evidence type="ECO:0000259" key="12">
    <source>
        <dbReference type="Pfam" id="PF07715"/>
    </source>
</evidence>
<keyword evidence="6 8" id="KW-0472">Membrane</keyword>
<keyword evidence="2 8" id="KW-0813">Transport</keyword>
<dbReference type="InterPro" id="IPR000531">
    <property type="entry name" value="Beta-barrel_TonB"/>
</dbReference>
<dbReference type="EMBL" id="CP154858">
    <property type="protein sequence ID" value="XDT73050.1"/>
    <property type="molecule type" value="Genomic_DNA"/>
</dbReference>
<protein>
    <submittedName>
        <fullName evidence="13">TonB-dependent receptor</fullName>
    </submittedName>
</protein>
<evidence type="ECO:0000256" key="5">
    <source>
        <dbReference type="ARBA" id="ARBA00023077"/>
    </source>
</evidence>
<feature type="domain" description="TonB-dependent receptor plug" evidence="12">
    <location>
        <begin position="80"/>
        <end position="186"/>
    </location>
</feature>
<evidence type="ECO:0000256" key="4">
    <source>
        <dbReference type="ARBA" id="ARBA00022692"/>
    </source>
</evidence>
<evidence type="ECO:0000256" key="7">
    <source>
        <dbReference type="ARBA" id="ARBA00023237"/>
    </source>
</evidence>
<evidence type="ECO:0000256" key="9">
    <source>
        <dbReference type="RuleBase" id="RU003357"/>
    </source>
</evidence>
<dbReference type="GO" id="GO:0015344">
    <property type="term" value="F:siderophore uptake transmembrane transporter activity"/>
    <property type="evidence" value="ECO:0007669"/>
    <property type="project" value="TreeGrafter"/>
</dbReference>
<keyword evidence="4 8" id="KW-0812">Transmembrane</keyword>
<name>A0AB39UYI5_9GAMM</name>
<dbReference type="InterPro" id="IPR036942">
    <property type="entry name" value="Beta-barrel_TonB_sf"/>
</dbReference>
<keyword evidence="3 8" id="KW-1134">Transmembrane beta strand</keyword>
<dbReference type="SUPFAM" id="SSF56935">
    <property type="entry name" value="Porins"/>
    <property type="match status" value="1"/>
</dbReference>
<sequence length="763" mass="86177">MKLLSIRHDTVKRLTTFSPVRYSRWIAPLCLLSASQFALAGDPLAEGWLLAASDPATEADTWYFDDVPTVLTPARLKQPRSEVPASVTVITHQDINALGIRNLHDVFRLVPGMTVGYVGANVPVTSYHGTNANEQRRLQVLVDGRSVYNPNLASVDWLNLPVALEDIDRIEVTRGPNTAAYGANAFLAVVNIITRHPEDTHGGRVFGETGSIGDQKRFARWGGRAGEFQYRASVHDKREQGFDYRRDGQTPFRDSYDLAGANLVLLWNRSDNQRWYLDAGLLNGDQQVPRNEGDGQATDPDIRARDNYLSTRIDWDVSPDLNLKLTAYTQQRVRDQPFTACVHPVLFSPALTRLYASNQTYGSILIGADSSFLGGLYTTIAGGGSSGIGSASDDQLALLVINDMLNPPVPEVCGDTNLSIRERRNELEVQSIWTPTPEIRVLGGVSWRQDRFWSETYFDGFGRNRVLSAFFSSEYRPAYRWVVHLGGMAEDDQANGFNFSPRAALNYHITSQVTLRAVVSHAIRTPDTYEQSAQWQFTARNLTPPLNGATEARTFTVRSPGGLQKEQIVARELGLYINLPSQGLELDVKVYRDHLWDLISAPLNYFSFDPENNLDVTQTGLEIEGRWQAGRRDTLRWTYAYMDQDEQYTGNKLFLPQYTGFSQNRLFEIERRLSAQHSGSLAWMRQWPQNLSTAVVYYIADSIGEFDYQRLDVRAGWRKRLSSHLSVEFSVKVEHYLNDDPVMFKDNVYDDRTHYFAQVALNL</sequence>
<evidence type="ECO:0000256" key="3">
    <source>
        <dbReference type="ARBA" id="ARBA00022452"/>
    </source>
</evidence>
<dbReference type="InterPro" id="IPR037066">
    <property type="entry name" value="Plug_dom_sf"/>
</dbReference>
<dbReference type="AlphaFoldDB" id="A0AB39UYI5"/>
<feature type="chain" id="PRO_5044287989" evidence="10">
    <location>
        <begin position="41"/>
        <end position="763"/>
    </location>
</feature>
<feature type="signal peptide" evidence="10">
    <location>
        <begin position="1"/>
        <end position="40"/>
    </location>
</feature>
<evidence type="ECO:0000256" key="10">
    <source>
        <dbReference type="SAM" id="SignalP"/>
    </source>
</evidence>
<keyword evidence="10" id="KW-0732">Signal</keyword>
<evidence type="ECO:0000313" key="13">
    <source>
        <dbReference type="EMBL" id="XDT73050.1"/>
    </source>
</evidence>